<dbReference type="Proteomes" id="UP001152320">
    <property type="component" value="Chromosome 11"/>
</dbReference>
<proteinExistence type="predicted"/>
<feature type="domain" description="SCAN box" evidence="2">
    <location>
        <begin position="271"/>
        <end position="351"/>
    </location>
</feature>
<dbReference type="OrthoDB" id="10063366at2759"/>
<feature type="compositionally biased region" description="Basic and acidic residues" evidence="1">
    <location>
        <begin position="94"/>
        <end position="130"/>
    </location>
</feature>
<accession>A0A9Q1BUP6</accession>
<sequence length="352" mass="42371">MPFNLDKFVASPSVEEIDSLKKSEIVKVAKHYGIEFQPLTRKDEIKRYVLEYLVDEGVLPSTVLETAITVPTDNTFELKRLEIEMNKEIRLKEMEREGEREEREREERERERKEREMQMQKEKEERESKCKCKRKKRKGEMQMQKEKEEREMQMQMQREKEAREYEFRLKQLELGVIKASDPKIGLDTRGFDVSKHVKFVPKFQEDNVEKFVNHFEKLGEQLKWPRDKWSILIQSNFTGKAQEVYSALSIEDSMDYDKVKKAILQAYELVPEAYRQKFRKYRKTDTQTYVEFAYQKERHFDRWCASKKVSTFDTLRQLMLVEEFKRCVNDDIKTHLEENKADNLKEVANLAD</sequence>
<protein>
    <submittedName>
        <fullName evidence="3">Stress response protein nst1</fullName>
    </submittedName>
</protein>
<dbReference type="SUPFAM" id="SSF47353">
    <property type="entry name" value="Retrovirus capsid dimerization domain-like"/>
    <property type="match status" value="1"/>
</dbReference>
<dbReference type="EMBL" id="JAIZAY010000011">
    <property type="protein sequence ID" value="KAJ8033100.1"/>
    <property type="molecule type" value="Genomic_DNA"/>
</dbReference>
<feature type="region of interest" description="Disordered" evidence="1">
    <location>
        <begin position="94"/>
        <end position="147"/>
    </location>
</feature>
<dbReference type="InterPro" id="IPR038269">
    <property type="entry name" value="SCAN_sf"/>
</dbReference>
<dbReference type="PANTHER" id="PTHR46888:SF13">
    <property type="entry name" value="RIBONUCLEASE H"/>
    <property type="match status" value="1"/>
</dbReference>
<reference evidence="3" key="1">
    <citation type="submission" date="2021-10" db="EMBL/GenBank/DDBJ databases">
        <title>Tropical sea cucumber genome reveals ecological adaptation and Cuvierian tubules defense mechanism.</title>
        <authorList>
            <person name="Chen T."/>
        </authorList>
    </citation>
    <scope>NUCLEOTIDE SEQUENCE</scope>
    <source>
        <strain evidence="3">Nanhai2018</strain>
        <tissue evidence="3">Muscle</tissue>
    </source>
</reference>
<comment type="caution">
    <text evidence="3">The sequence shown here is derived from an EMBL/GenBank/DDBJ whole genome shotgun (WGS) entry which is preliminary data.</text>
</comment>
<evidence type="ECO:0000259" key="2">
    <source>
        <dbReference type="Pfam" id="PF02023"/>
    </source>
</evidence>
<dbReference type="Gene3D" id="1.10.4020.10">
    <property type="entry name" value="DNA breaking-rejoining enzymes"/>
    <property type="match status" value="1"/>
</dbReference>
<evidence type="ECO:0000256" key="1">
    <source>
        <dbReference type="SAM" id="MobiDB-lite"/>
    </source>
</evidence>
<name>A0A9Q1BUP6_HOLLE</name>
<evidence type="ECO:0000313" key="3">
    <source>
        <dbReference type="EMBL" id="KAJ8033100.1"/>
    </source>
</evidence>
<dbReference type="PANTHER" id="PTHR46888">
    <property type="entry name" value="ZINC KNUCKLE DOMAINCONTAINING PROTEIN-RELATED"/>
    <property type="match status" value="1"/>
</dbReference>
<dbReference type="Pfam" id="PF02023">
    <property type="entry name" value="SCAN"/>
    <property type="match status" value="1"/>
</dbReference>
<gene>
    <name evidence="3" type="ORF">HOLleu_23235</name>
</gene>
<organism evidence="3 4">
    <name type="scientific">Holothuria leucospilota</name>
    <name type="common">Black long sea cucumber</name>
    <name type="synonym">Mertensiothuria leucospilota</name>
    <dbReference type="NCBI Taxonomy" id="206669"/>
    <lineage>
        <taxon>Eukaryota</taxon>
        <taxon>Metazoa</taxon>
        <taxon>Echinodermata</taxon>
        <taxon>Eleutherozoa</taxon>
        <taxon>Echinozoa</taxon>
        <taxon>Holothuroidea</taxon>
        <taxon>Aspidochirotacea</taxon>
        <taxon>Aspidochirotida</taxon>
        <taxon>Holothuriidae</taxon>
        <taxon>Holothuria</taxon>
    </lineage>
</organism>
<keyword evidence="4" id="KW-1185">Reference proteome</keyword>
<evidence type="ECO:0000313" key="4">
    <source>
        <dbReference type="Proteomes" id="UP001152320"/>
    </source>
</evidence>
<dbReference type="InterPro" id="IPR003309">
    <property type="entry name" value="SCAN_dom"/>
</dbReference>
<dbReference type="AlphaFoldDB" id="A0A9Q1BUP6"/>